<evidence type="ECO:0000313" key="3">
    <source>
        <dbReference type="EMBL" id="KKM65620.1"/>
    </source>
</evidence>
<dbReference type="InterPro" id="IPR038592">
    <property type="entry name" value="CheD-like_sf"/>
</dbReference>
<dbReference type="Gene3D" id="3.30.1330.200">
    <property type="match status" value="1"/>
</dbReference>
<organism evidence="3">
    <name type="scientific">marine sediment metagenome</name>
    <dbReference type="NCBI Taxonomy" id="412755"/>
    <lineage>
        <taxon>unclassified sequences</taxon>
        <taxon>metagenomes</taxon>
        <taxon>ecological metagenomes</taxon>
    </lineage>
</organism>
<reference evidence="3" key="1">
    <citation type="journal article" date="2015" name="Nature">
        <title>Complex archaea that bridge the gap between prokaryotes and eukaryotes.</title>
        <authorList>
            <person name="Spang A."/>
            <person name="Saw J.H."/>
            <person name="Jorgensen S.L."/>
            <person name="Zaremba-Niedzwiedzka K."/>
            <person name="Martijn J."/>
            <person name="Lind A.E."/>
            <person name="van Eijk R."/>
            <person name="Schleper C."/>
            <person name="Guy L."/>
            <person name="Ettema T.J."/>
        </authorList>
    </citation>
    <scope>NUCLEOTIDE SEQUENCE</scope>
</reference>
<evidence type="ECO:0008006" key="4">
    <source>
        <dbReference type="Google" id="ProtNLM"/>
    </source>
</evidence>
<keyword evidence="1" id="KW-0145">Chemotaxis</keyword>
<dbReference type="InterPro" id="IPR005659">
    <property type="entry name" value="Chemorcpt_Glu_NH3ase_CheD"/>
</dbReference>
<gene>
    <name evidence="3" type="ORF">LCGC14_1489450</name>
</gene>
<dbReference type="GO" id="GO:0006935">
    <property type="term" value="P:chemotaxis"/>
    <property type="evidence" value="ECO:0007669"/>
    <property type="project" value="UniProtKB-KW"/>
</dbReference>
<proteinExistence type="predicted"/>
<dbReference type="GO" id="GO:0050568">
    <property type="term" value="F:protein-glutamine glutaminase activity"/>
    <property type="evidence" value="ECO:0007669"/>
    <property type="project" value="InterPro"/>
</dbReference>
<dbReference type="AlphaFoldDB" id="A0A0F9LML8"/>
<dbReference type="SUPFAM" id="SSF64438">
    <property type="entry name" value="CNF1/YfiH-like putative cysteine hydrolases"/>
    <property type="match status" value="1"/>
</dbReference>
<protein>
    <recommendedName>
        <fullName evidence="4">Chemotaxis protein CheD</fullName>
    </recommendedName>
</protein>
<sequence>SVKCLTYELISKGAHLKNINAIIIGGSRIFDNMVFEIGRDNVKTVKKHLTKFNIKIVKEETGGSKGRTVIYEPFNNNLVLVKFTSEKDYCKL</sequence>
<dbReference type="Pfam" id="PF03975">
    <property type="entry name" value="CheD"/>
    <property type="match status" value="1"/>
</dbReference>
<name>A0A0F9LML8_9ZZZZ</name>
<evidence type="ECO:0000256" key="1">
    <source>
        <dbReference type="ARBA" id="ARBA00022500"/>
    </source>
</evidence>
<dbReference type="PANTHER" id="PTHR35147:SF1">
    <property type="entry name" value="CHEMORECEPTOR GLUTAMINE DEAMIDASE CHED-RELATED"/>
    <property type="match status" value="1"/>
</dbReference>
<evidence type="ECO:0000256" key="2">
    <source>
        <dbReference type="ARBA" id="ARBA00022801"/>
    </source>
</evidence>
<keyword evidence="2" id="KW-0378">Hydrolase</keyword>
<dbReference type="PANTHER" id="PTHR35147">
    <property type="entry name" value="CHEMORECEPTOR GLUTAMINE DEAMIDASE CHED-RELATED"/>
    <property type="match status" value="1"/>
</dbReference>
<accession>A0A0F9LML8</accession>
<feature type="non-terminal residue" evidence="3">
    <location>
        <position position="1"/>
    </location>
</feature>
<dbReference type="InterPro" id="IPR011324">
    <property type="entry name" value="Cytotoxic_necrot_fac-like_cat"/>
</dbReference>
<comment type="caution">
    <text evidence="3">The sequence shown here is derived from an EMBL/GenBank/DDBJ whole genome shotgun (WGS) entry which is preliminary data.</text>
</comment>
<dbReference type="EMBL" id="LAZR01010694">
    <property type="protein sequence ID" value="KKM65620.1"/>
    <property type="molecule type" value="Genomic_DNA"/>
</dbReference>